<evidence type="ECO:0000256" key="8">
    <source>
        <dbReference type="ARBA" id="ARBA00023077"/>
    </source>
</evidence>
<evidence type="ECO:0000256" key="10">
    <source>
        <dbReference type="ARBA" id="ARBA00023237"/>
    </source>
</evidence>
<dbReference type="GO" id="GO:0009279">
    <property type="term" value="C:cell outer membrane"/>
    <property type="evidence" value="ECO:0007669"/>
    <property type="project" value="UniProtKB-SubCell"/>
</dbReference>
<evidence type="ECO:0000256" key="3">
    <source>
        <dbReference type="ARBA" id="ARBA00022452"/>
    </source>
</evidence>
<dbReference type="EMBL" id="AAVT01000002">
    <property type="protein sequence ID" value="EAW31667.1"/>
    <property type="molecule type" value="Genomic_DNA"/>
</dbReference>
<evidence type="ECO:0000259" key="15">
    <source>
        <dbReference type="Pfam" id="PF07715"/>
    </source>
</evidence>
<keyword evidence="8 12" id="KW-0798">TonB box</keyword>
<comment type="similarity">
    <text evidence="11 12">Belongs to the TonB-dependent receptor family.</text>
</comment>
<dbReference type="PANTHER" id="PTHR32552:SF81">
    <property type="entry name" value="TONB-DEPENDENT OUTER MEMBRANE RECEPTOR"/>
    <property type="match status" value="1"/>
</dbReference>
<accession>A0YAT7</accession>
<dbReference type="PANTHER" id="PTHR32552">
    <property type="entry name" value="FERRICHROME IRON RECEPTOR-RELATED"/>
    <property type="match status" value="1"/>
</dbReference>
<keyword evidence="4" id="KW-0410">Iron transport</keyword>
<gene>
    <name evidence="16" type="ORF">GP2143_04435</name>
</gene>
<evidence type="ECO:0000256" key="9">
    <source>
        <dbReference type="ARBA" id="ARBA00023136"/>
    </source>
</evidence>
<feature type="domain" description="TonB-dependent receptor-like beta-barrel" evidence="14">
    <location>
        <begin position="316"/>
        <end position="762"/>
    </location>
</feature>
<keyword evidence="9 11" id="KW-0472">Membrane</keyword>
<feature type="domain" description="TonB-dependent receptor plug" evidence="15">
    <location>
        <begin position="50"/>
        <end position="161"/>
    </location>
</feature>
<protein>
    <submittedName>
        <fullName evidence="16">TonB-dependent receptor</fullName>
    </submittedName>
</protein>
<keyword evidence="7" id="KW-0406">Ion transport</keyword>
<dbReference type="STRING" id="247633.GP2143_04435"/>
<dbReference type="InterPro" id="IPR039426">
    <property type="entry name" value="TonB-dep_rcpt-like"/>
</dbReference>
<dbReference type="PROSITE" id="PS52016">
    <property type="entry name" value="TONB_DEPENDENT_REC_3"/>
    <property type="match status" value="1"/>
</dbReference>
<evidence type="ECO:0000256" key="13">
    <source>
        <dbReference type="SAM" id="SignalP"/>
    </source>
</evidence>
<keyword evidence="17" id="KW-1185">Reference proteome</keyword>
<dbReference type="Proteomes" id="UP000004931">
    <property type="component" value="Unassembled WGS sequence"/>
</dbReference>
<evidence type="ECO:0000256" key="1">
    <source>
        <dbReference type="ARBA" id="ARBA00004571"/>
    </source>
</evidence>
<dbReference type="InterPro" id="IPR036942">
    <property type="entry name" value="Beta-barrel_TonB_sf"/>
</dbReference>
<proteinExistence type="inferred from homology"/>
<keyword evidence="6" id="KW-0408">Iron</keyword>
<dbReference type="Pfam" id="PF07715">
    <property type="entry name" value="Plug"/>
    <property type="match status" value="1"/>
</dbReference>
<dbReference type="OrthoDB" id="7051185at2"/>
<feature type="signal peptide" evidence="13">
    <location>
        <begin position="1"/>
        <end position="24"/>
    </location>
</feature>
<evidence type="ECO:0000313" key="17">
    <source>
        <dbReference type="Proteomes" id="UP000004931"/>
    </source>
</evidence>
<dbReference type="AlphaFoldDB" id="A0YAT7"/>
<dbReference type="Gene3D" id="2.40.170.20">
    <property type="entry name" value="TonB-dependent receptor, beta-barrel domain"/>
    <property type="match status" value="2"/>
</dbReference>
<dbReference type="eggNOG" id="COG4773">
    <property type="taxonomic scope" value="Bacteria"/>
</dbReference>
<dbReference type="InterPro" id="IPR012910">
    <property type="entry name" value="Plug_dom"/>
</dbReference>
<organism evidence="16 17">
    <name type="scientific">marine gamma proteobacterium HTCC2143</name>
    <dbReference type="NCBI Taxonomy" id="247633"/>
    <lineage>
        <taxon>Bacteria</taxon>
        <taxon>Pseudomonadati</taxon>
        <taxon>Pseudomonadota</taxon>
        <taxon>Gammaproteobacteria</taxon>
        <taxon>Cellvibrionales</taxon>
        <taxon>Spongiibacteraceae</taxon>
        <taxon>BD1-7 clade</taxon>
    </lineage>
</organism>
<evidence type="ECO:0000256" key="4">
    <source>
        <dbReference type="ARBA" id="ARBA00022496"/>
    </source>
</evidence>
<keyword evidence="5 11" id="KW-0812">Transmembrane</keyword>
<keyword evidence="2 11" id="KW-0813">Transport</keyword>
<keyword evidence="3 11" id="KW-1134">Transmembrane beta strand</keyword>
<evidence type="ECO:0000256" key="5">
    <source>
        <dbReference type="ARBA" id="ARBA00022692"/>
    </source>
</evidence>
<keyword evidence="10 11" id="KW-0998">Cell outer membrane</keyword>
<sequence length="798" mass="86488">MNKQNSRAALLPLAFAIIAPGTFAQPATDGPSLILEEVTVTARRREEGLQSAPIAISAFTGDSLAYRGATKLTDIASFVPSLTLENNPAFGGSSNSAAIFLRGVGQKDFLPTTEPGVGMYLDGVYIARSVGGILDLLDIEQLEVLRGPQGTLFGRNTIGGAINITTIKPDPSGDLEGDISTAVGTDNRFNLTGSVMIPLSDTFAARASFASFKQDGHVERTDGTDLGDDDTLTGRVAFAWLPSDRLRVDISADATRDRENGPAMELLGIDFTDLSQLNGLVASVPPPQAFIHNVTTAALGPGMPCAATDAAGNGVTSNPASANCYDNRYVGRDGDNQGTAPTKSDTDILGLSATVEYEYSDTLTLKSITAWRDLESEFARDGDHSPHRISQFYDNLEQEQFTQELQLLGNGSNFNWILGAYYFSEDGNNENELDFTISNFRSGGGFDNEAWAAFAQFTLDISEQLHLTVGGRYTDETKMFQPDQVIYENYYAGISGQVPPGNPLAALDAPFLQAGSLILPNIEKEIEISEFTPMANLSFDVSDDVMLYATYSEGFKSGGFTQRVFPPVVAGFTAPPGTPDIDLIPTYEPEFVTVYELGFKSTLMDGKVRVNGAVFHTDYEDLQVQVFNSVAPVTENIGEASINGFELEVQAAPGNGWLIEGSFSYLDAQYDEIETNLTLIGKNFEFERVPETSGSLGVSKEFALTDAGIVVIRVDWSFRDDTYNDAYNTELLKTDAYDLWGASARWTNNNGDLTATLSGRNLTDEEYLVTGVYGTAFQSFEGSFDRGQQWLLELRQSF</sequence>
<evidence type="ECO:0000256" key="7">
    <source>
        <dbReference type="ARBA" id="ARBA00023065"/>
    </source>
</evidence>
<evidence type="ECO:0000256" key="11">
    <source>
        <dbReference type="PROSITE-ProRule" id="PRU01360"/>
    </source>
</evidence>
<reference evidence="16 17" key="1">
    <citation type="journal article" date="2010" name="J. Bacteriol.">
        <title>Genome sequence of the oligotrophic marine Gammaproteobacterium HTCC2143, isolated from the Oregon Coast.</title>
        <authorList>
            <person name="Oh H.M."/>
            <person name="Kang I."/>
            <person name="Ferriera S."/>
            <person name="Giovannoni S.J."/>
            <person name="Cho J.C."/>
        </authorList>
    </citation>
    <scope>NUCLEOTIDE SEQUENCE [LARGE SCALE GENOMIC DNA]</scope>
    <source>
        <strain evidence="16 17">HTCC2143</strain>
    </source>
</reference>
<dbReference type="Pfam" id="PF00593">
    <property type="entry name" value="TonB_dep_Rec_b-barrel"/>
    <property type="match status" value="1"/>
</dbReference>
<comment type="caution">
    <text evidence="16">The sequence shown here is derived from an EMBL/GenBank/DDBJ whole genome shotgun (WGS) entry which is preliminary data.</text>
</comment>
<evidence type="ECO:0000259" key="14">
    <source>
        <dbReference type="Pfam" id="PF00593"/>
    </source>
</evidence>
<keyword evidence="13" id="KW-0732">Signal</keyword>
<comment type="subcellular location">
    <subcellularLocation>
        <location evidence="1 11">Cell outer membrane</location>
        <topology evidence="1 11">Multi-pass membrane protein</topology>
    </subcellularLocation>
</comment>
<feature type="chain" id="PRO_5002631034" evidence="13">
    <location>
        <begin position="25"/>
        <end position="798"/>
    </location>
</feature>
<dbReference type="SUPFAM" id="SSF56935">
    <property type="entry name" value="Porins"/>
    <property type="match status" value="1"/>
</dbReference>
<dbReference type="InterPro" id="IPR000531">
    <property type="entry name" value="Beta-barrel_TonB"/>
</dbReference>
<evidence type="ECO:0000256" key="2">
    <source>
        <dbReference type="ARBA" id="ARBA00022448"/>
    </source>
</evidence>
<keyword evidence="16" id="KW-0675">Receptor</keyword>
<evidence type="ECO:0000313" key="16">
    <source>
        <dbReference type="EMBL" id="EAW31667.1"/>
    </source>
</evidence>
<name>A0YAT7_9GAMM</name>
<dbReference type="GO" id="GO:0006826">
    <property type="term" value="P:iron ion transport"/>
    <property type="evidence" value="ECO:0007669"/>
    <property type="project" value="UniProtKB-KW"/>
</dbReference>
<evidence type="ECO:0000256" key="6">
    <source>
        <dbReference type="ARBA" id="ARBA00023004"/>
    </source>
</evidence>
<evidence type="ECO:0000256" key="12">
    <source>
        <dbReference type="RuleBase" id="RU003357"/>
    </source>
</evidence>